<dbReference type="PROSITE" id="PS51257">
    <property type="entry name" value="PROKAR_LIPOPROTEIN"/>
    <property type="match status" value="1"/>
</dbReference>
<evidence type="ECO:0000256" key="1">
    <source>
        <dbReference type="SAM" id="SignalP"/>
    </source>
</evidence>
<evidence type="ECO:0000313" key="4">
    <source>
        <dbReference type="RefSeq" id="XP_022110440.1"/>
    </source>
</evidence>
<dbReference type="KEGG" id="aplc:110989999"/>
<dbReference type="GeneID" id="110989999"/>
<dbReference type="Pfam" id="PF02140">
    <property type="entry name" value="SUEL_Lectin"/>
    <property type="match status" value="1"/>
</dbReference>
<dbReference type="PROSITE" id="PS50228">
    <property type="entry name" value="SUEL_LECTIN"/>
    <property type="match status" value="1"/>
</dbReference>
<dbReference type="RefSeq" id="XP_022110440.1">
    <property type="nucleotide sequence ID" value="XM_022254748.1"/>
</dbReference>
<dbReference type="InterPro" id="IPR000922">
    <property type="entry name" value="Lectin_gal-bd_dom"/>
</dbReference>
<proteinExistence type="predicted"/>
<organism evidence="3 4">
    <name type="scientific">Acanthaster planci</name>
    <name type="common">Crown-of-thorns starfish</name>
    <dbReference type="NCBI Taxonomy" id="133434"/>
    <lineage>
        <taxon>Eukaryota</taxon>
        <taxon>Metazoa</taxon>
        <taxon>Echinodermata</taxon>
        <taxon>Eleutherozoa</taxon>
        <taxon>Asterozoa</taxon>
        <taxon>Asteroidea</taxon>
        <taxon>Valvatacea</taxon>
        <taxon>Valvatida</taxon>
        <taxon>Acanthasteridae</taxon>
        <taxon>Acanthaster</taxon>
    </lineage>
</organism>
<feature type="chain" id="PRO_5034794150" evidence="1">
    <location>
        <begin position="19"/>
        <end position="188"/>
    </location>
</feature>
<feature type="signal peptide" evidence="1">
    <location>
        <begin position="1"/>
        <end position="18"/>
    </location>
</feature>
<name>A0A8B8A0C8_ACAPL</name>
<reference evidence="4" key="1">
    <citation type="submission" date="2025-08" db="UniProtKB">
        <authorList>
            <consortium name="RefSeq"/>
        </authorList>
    </citation>
    <scope>IDENTIFICATION</scope>
</reference>
<sequence>MKCFCLLLSGVLMATASCNICYTTSEPDANGHMRWALPYPNPCQCHEIRPGHVIVREPQLPFQPRHLSFLVISGDRDEIRRSLNLEAPLMKTLVCENNKFSIKCGKEETIDVKWALYGRETGTSDCHINKPNPGGNATASLLTVKDKCQARNKCELIANNALFGDPLPNVGKYLVVHHTCICATVCVQ</sequence>
<dbReference type="InterPro" id="IPR043159">
    <property type="entry name" value="Lectin_gal-bd_sf"/>
</dbReference>
<dbReference type="PANTHER" id="PTHR46780">
    <property type="entry name" value="PROTEIN EVA-1"/>
    <property type="match status" value="1"/>
</dbReference>
<dbReference type="OMA" id="KCELIAN"/>
<dbReference type="GO" id="GO:0030246">
    <property type="term" value="F:carbohydrate binding"/>
    <property type="evidence" value="ECO:0007669"/>
    <property type="project" value="InterPro"/>
</dbReference>
<dbReference type="OrthoDB" id="6120134at2759"/>
<feature type="domain" description="SUEL-type lectin" evidence="2">
    <location>
        <begin position="94"/>
        <end position="181"/>
    </location>
</feature>
<keyword evidence="3" id="KW-1185">Reference proteome</keyword>
<dbReference type="Proteomes" id="UP000694845">
    <property type="component" value="Unplaced"/>
</dbReference>
<gene>
    <name evidence="4" type="primary">LOC110989999</name>
</gene>
<evidence type="ECO:0000259" key="2">
    <source>
        <dbReference type="PROSITE" id="PS50228"/>
    </source>
</evidence>
<evidence type="ECO:0000313" key="3">
    <source>
        <dbReference type="Proteomes" id="UP000694845"/>
    </source>
</evidence>
<dbReference type="Gene3D" id="2.60.120.740">
    <property type="match status" value="1"/>
</dbReference>
<dbReference type="AlphaFoldDB" id="A0A8B8A0C8"/>
<keyword evidence="1" id="KW-0732">Signal</keyword>
<protein>
    <submittedName>
        <fullName evidence="4">Latrophilin Cirl-like</fullName>
    </submittedName>
</protein>
<accession>A0A8B8A0C8</accession>